<evidence type="ECO:0000313" key="12">
    <source>
        <dbReference type="EMBL" id="CAK0880042.1"/>
    </source>
</evidence>
<dbReference type="PROSITE" id="PS00134">
    <property type="entry name" value="TRYPSIN_HIS"/>
    <property type="match status" value="1"/>
</dbReference>
<dbReference type="InterPro" id="IPR043504">
    <property type="entry name" value="Peptidase_S1_PA_chymotrypsin"/>
</dbReference>
<sequence length="1468" mass="148966">MRAACWAGWASARAALVCAVVVELVTAEGPMPMPAVPIYTVSTRAGDAGAERQWSIVLADDATDEEMRRMSREFSNGQRSHPGRGEVPFVAGSATETALNALLVKYTGRVRFVQEDQFLKRVPDMKPFEADELPLQRQTYPWGIQYVEADVVRGRGAGVHVYVLDTGIRITHNEFGGRAFAGVDVAASGAYPGYVTLCSPLSTTCAADAQGHGTHCAGTVGASTYGVADGATIWAMKVLDDEGSGWSTWSILAEQWILSSGNRPAVVSMSLGGAGTSLSEQASIDALVADGVTVVVAAGNSNQDACGFNPAGVPSAITVAAFGGSWGDSWDRSSYSNWGSCVDVYAPGTRVLSAGPLSDTHSWYATGTSMACPHVSGLAARMYEAHPTAGSMTAAERWDLLTAKTCVGCITDGATSSPTVNLVILAPTAAPPASPTASPTPATAPTVPPPTPAPVCGEKGTDYTLWETRRGERIVGGQDATSCEWKWQVSLSSSSYGHFCGGTLVASNWVLTAAHCVGWSFSIVAGSFSKSTTDAAEVVLQVKEVFSHPDYDSSTMRYDFALVELVDAAPLNECIGVACLPNENIAVGEECFITGWGTLSSGGPSPDSMQEAQVSILSNLDCGAAYGSAAITDDMLCAQGVNGAGDVTDACQGDSGGPLVCASGGAAYVLHGATSWGYGCAMEQYPGVWSRVSYVRDWIDELMGVPGSPAPAPLPTPASPPTPAPQHMWAAVVGQCTLDGNCVQSANYPQNYGANEKCTVEIDETNAAPIVVESFDVESYFDYIIVNGVTFSHTSGPDGVTPTGSMVWSSDFSVQQGGWRLCSPAPPPTPALPQTPAPTATHTAAPTAAPTASPTATPTSSPTASPTEAPILAPTAAPTTAPSSAPTAAPSSAPIAAPTASPTPVPTPLPTEAPTAAPTAPPTSAPTAAPVAAPTAAPTGQLTTAPTAAPTESPTASPTAAPTVVPTTAPTAAPTAPSPTPTPAPQHMWAAVVGQCTLDGNCVQSANYPQNYGANEKCTVEIDETNAAPIVVESFDVESYFDYIIVNGVTFSHTSGPDGVTPTGSMVWSSDFSVQKGGWRLSAPTAAPTASPTATPTSSPTASPTVAPVIAPTAAPTTAPSSAPTAAPSSAPTAAPTASPTPVPTPLPTEAPTAAPTAPPTSAPTAAPVAAPTAAPTGQLTTAPTAAPTESPTASPTAAPTAVPTTAPTAAPTAPSPTPTPAPQHMWAAVVGQCTLDGNCVQSANYPQNYGANEKCTVEIDETNAAPIVVESFDVESYFDYLVVDGETFSGISGPDGVTPTGSMVWSSDFSVQRGGWRLCMPAPAAVPTQAPQARRPRRLLEEAMGSDGPASAPAAASGTLRGTGVQSGGPAPPAEPTGAEVEAGTESSSMEIGVVAVAAGGCLWALCLWRTLRKKVLAHGRVGLDGGGAVSLHMDVGGDAEGGAGEKFLVLPAKGSPGEEDNAHVPL</sequence>
<dbReference type="Gene3D" id="2.40.10.10">
    <property type="entry name" value="Trypsin-like serine proteases"/>
    <property type="match status" value="1"/>
</dbReference>
<feature type="active site" description="Charge relay system" evidence="7">
    <location>
        <position position="369"/>
    </location>
</feature>
<dbReference type="PROSITE" id="PS00135">
    <property type="entry name" value="TRYPSIN_SER"/>
    <property type="match status" value="1"/>
</dbReference>
<keyword evidence="2 7" id="KW-0378">Hydrolase</keyword>
<feature type="compositionally biased region" description="Pro residues" evidence="9">
    <location>
        <begin position="824"/>
        <end position="836"/>
    </location>
</feature>
<feature type="compositionally biased region" description="Low complexity" evidence="9">
    <location>
        <begin position="1349"/>
        <end position="1359"/>
    </location>
</feature>
<evidence type="ECO:0000256" key="10">
    <source>
        <dbReference type="SAM" id="SignalP"/>
    </source>
</evidence>
<feature type="compositionally biased region" description="Low complexity" evidence="9">
    <location>
        <begin position="1163"/>
        <end position="1213"/>
    </location>
</feature>
<feature type="active site" description="Charge relay system" evidence="7">
    <location>
        <position position="165"/>
    </location>
</feature>
<feature type="region of interest" description="Disordered" evidence="9">
    <location>
        <begin position="1082"/>
        <end position="1224"/>
    </location>
</feature>
<comment type="caution">
    <text evidence="12">The sequence shown here is derived from an EMBL/GenBank/DDBJ whole genome shotgun (WGS) entry which is preliminary data.</text>
</comment>
<evidence type="ECO:0000256" key="6">
    <source>
        <dbReference type="ARBA" id="ARBA00023619"/>
    </source>
</evidence>
<feature type="signal peptide" evidence="10">
    <location>
        <begin position="1"/>
        <end position="27"/>
    </location>
</feature>
<dbReference type="PRINTS" id="PR00723">
    <property type="entry name" value="SUBTILISIN"/>
</dbReference>
<dbReference type="InterPro" id="IPR018114">
    <property type="entry name" value="TRYPSIN_HIS"/>
</dbReference>
<evidence type="ECO:0000256" key="8">
    <source>
        <dbReference type="RuleBase" id="RU003355"/>
    </source>
</evidence>
<dbReference type="PROSITE" id="PS00138">
    <property type="entry name" value="SUBTILASE_SER"/>
    <property type="match status" value="1"/>
</dbReference>
<dbReference type="Pfam" id="PF00082">
    <property type="entry name" value="Peptidase_S8"/>
    <property type="match status" value="1"/>
</dbReference>
<dbReference type="CDD" id="cd04077">
    <property type="entry name" value="Peptidases_S8_PCSK9_ProteinaseK_like"/>
    <property type="match status" value="1"/>
</dbReference>
<dbReference type="SUPFAM" id="SSF49854">
    <property type="entry name" value="Spermadhesin, CUB domain"/>
    <property type="match status" value="2"/>
</dbReference>
<dbReference type="InterPro" id="IPR035914">
    <property type="entry name" value="Sperma_CUB_dom_sf"/>
</dbReference>
<protein>
    <recommendedName>
        <fullName evidence="6">subtilisin</fullName>
        <ecNumber evidence="6">3.4.21.62</ecNumber>
    </recommendedName>
</protein>
<dbReference type="InterPro" id="IPR000209">
    <property type="entry name" value="Peptidase_S8/S53_dom"/>
</dbReference>
<proteinExistence type="inferred from homology"/>
<dbReference type="InterPro" id="IPR022398">
    <property type="entry name" value="Peptidase_S8_His-AS"/>
</dbReference>
<evidence type="ECO:0000256" key="5">
    <source>
        <dbReference type="ARBA" id="ARBA00023529"/>
    </source>
</evidence>
<dbReference type="Pfam" id="PF00089">
    <property type="entry name" value="Trypsin"/>
    <property type="match status" value="1"/>
</dbReference>
<feature type="compositionally biased region" description="Low complexity" evidence="9">
    <location>
        <begin position="837"/>
        <end position="900"/>
    </location>
</feature>
<feature type="compositionally biased region" description="Pro residues" evidence="9">
    <location>
        <begin position="1139"/>
        <end position="1149"/>
    </location>
</feature>
<dbReference type="PANTHER" id="PTHR24252:SF7">
    <property type="entry name" value="HYALIN"/>
    <property type="match status" value="1"/>
</dbReference>
<keyword evidence="4" id="KW-1015">Disulfide bond</keyword>
<dbReference type="PROSITE" id="PS51892">
    <property type="entry name" value="SUBTILASE"/>
    <property type="match status" value="1"/>
</dbReference>
<dbReference type="SMART" id="SM00020">
    <property type="entry name" value="Tryp_SPc"/>
    <property type="match status" value="1"/>
</dbReference>
<feature type="region of interest" description="Disordered" evidence="9">
    <location>
        <begin position="1344"/>
        <end position="1386"/>
    </location>
</feature>
<dbReference type="InterPro" id="IPR034193">
    <property type="entry name" value="PCSK9_ProteinaseK-like"/>
</dbReference>
<dbReference type="PROSITE" id="PS00136">
    <property type="entry name" value="SUBTILASE_ASP"/>
    <property type="match status" value="1"/>
</dbReference>
<dbReference type="PANTHER" id="PTHR24252">
    <property type="entry name" value="ACROSIN-RELATED"/>
    <property type="match status" value="1"/>
</dbReference>
<keyword evidence="10" id="KW-0732">Signal</keyword>
<keyword evidence="3 7" id="KW-0720">Serine protease</keyword>
<dbReference type="InterPro" id="IPR023828">
    <property type="entry name" value="Peptidase_S8_Ser-AS"/>
</dbReference>
<accession>A0ABN9W4V8</accession>
<dbReference type="Gene3D" id="3.40.50.200">
    <property type="entry name" value="Peptidase S8/S53 domain"/>
    <property type="match status" value="1"/>
</dbReference>
<feature type="region of interest" description="Disordered" evidence="9">
    <location>
        <begin position="431"/>
        <end position="455"/>
    </location>
</feature>
<feature type="compositionally biased region" description="Low complexity" evidence="9">
    <location>
        <begin position="1377"/>
        <end position="1386"/>
    </location>
</feature>
<keyword evidence="1 7" id="KW-0645">Protease</keyword>
<dbReference type="PROSITE" id="PS00137">
    <property type="entry name" value="SUBTILASE_HIS"/>
    <property type="match status" value="1"/>
</dbReference>
<evidence type="ECO:0000256" key="3">
    <source>
        <dbReference type="ARBA" id="ARBA00022825"/>
    </source>
</evidence>
<dbReference type="InterPro" id="IPR023827">
    <property type="entry name" value="Peptidase_S8_Asp-AS"/>
</dbReference>
<dbReference type="InterPro" id="IPR033116">
    <property type="entry name" value="TRYPSIN_SER"/>
</dbReference>
<comment type="catalytic activity">
    <reaction evidence="5">
        <text>Hydrolysis of proteins with broad specificity for peptide bonds, and a preference for a large uncharged residue in P1. Hydrolyzes peptide amides.</text>
        <dbReference type="EC" id="3.4.21.62"/>
    </reaction>
</comment>
<feature type="domain" description="Peptidase S1" evidence="11">
    <location>
        <begin position="474"/>
        <end position="704"/>
    </location>
</feature>
<dbReference type="InterPro" id="IPR009003">
    <property type="entry name" value="Peptidase_S1_PA"/>
</dbReference>
<dbReference type="Proteomes" id="UP001189429">
    <property type="component" value="Unassembled WGS sequence"/>
</dbReference>
<evidence type="ECO:0000313" key="13">
    <source>
        <dbReference type="Proteomes" id="UP001189429"/>
    </source>
</evidence>
<organism evidence="12 13">
    <name type="scientific">Prorocentrum cordatum</name>
    <dbReference type="NCBI Taxonomy" id="2364126"/>
    <lineage>
        <taxon>Eukaryota</taxon>
        <taxon>Sar</taxon>
        <taxon>Alveolata</taxon>
        <taxon>Dinophyceae</taxon>
        <taxon>Prorocentrales</taxon>
        <taxon>Prorocentraceae</taxon>
        <taxon>Prorocentrum</taxon>
    </lineage>
</organism>
<comment type="similarity">
    <text evidence="7 8">Belongs to the peptidase S8 family.</text>
</comment>
<dbReference type="InterPro" id="IPR036852">
    <property type="entry name" value="Peptidase_S8/S53_dom_sf"/>
</dbReference>
<feature type="active site" description="Charge relay system" evidence="7">
    <location>
        <position position="212"/>
    </location>
</feature>
<dbReference type="CDD" id="cd00190">
    <property type="entry name" value="Tryp_SPc"/>
    <property type="match status" value="1"/>
</dbReference>
<dbReference type="PROSITE" id="PS50240">
    <property type="entry name" value="TRYPSIN_DOM"/>
    <property type="match status" value="1"/>
</dbReference>
<reference evidence="12" key="1">
    <citation type="submission" date="2023-10" db="EMBL/GenBank/DDBJ databases">
        <authorList>
            <person name="Chen Y."/>
            <person name="Shah S."/>
            <person name="Dougan E. K."/>
            <person name="Thang M."/>
            <person name="Chan C."/>
        </authorList>
    </citation>
    <scope>NUCLEOTIDE SEQUENCE [LARGE SCALE GENOMIC DNA]</scope>
</reference>
<gene>
    <name evidence="12" type="ORF">PCOR1329_LOCUS63290</name>
</gene>
<feature type="compositionally biased region" description="Low complexity" evidence="9">
    <location>
        <begin position="1082"/>
        <end position="1138"/>
    </location>
</feature>
<keyword evidence="13" id="KW-1185">Reference proteome</keyword>
<evidence type="ECO:0000256" key="7">
    <source>
        <dbReference type="PROSITE-ProRule" id="PRU01240"/>
    </source>
</evidence>
<dbReference type="SUPFAM" id="SSF50494">
    <property type="entry name" value="Trypsin-like serine proteases"/>
    <property type="match status" value="1"/>
</dbReference>
<name>A0ABN9W4V8_9DINO</name>
<feature type="compositionally biased region" description="Low complexity" evidence="9">
    <location>
        <begin position="435"/>
        <end position="445"/>
    </location>
</feature>
<evidence type="ECO:0000259" key="11">
    <source>
        <dbReference type="PROSITE" id="PS50240"/>
    </source>
</evidence>
<feature type="region of interest" description="Disordered" evidence="9">
    <location>
        <begin position="818"/>
        <end position="986"/>
    </location>
</feature>
<evidence type="ECO:0000256" key="9">
    <source>
        <dbReference type="SAM" id="MobiDB-lite"/>
    </source>
</evidence>
<evidence type="ECO:0000256" key="4">
    <source>
        <dbReference type="ARBA" id="ARBA00023157"/>
    </source>
</evidence>
<feature type="compositionally biased region" description="Low complexity" evidence="9">
    <location>
        <begin position="925"/>
        <end position="975"/>
    </location>
</feature>
<evidence type="ECO:0000256" key="1">
    <source>
        <dbReference type="ARBA" id="ARBA00022670"/>
    </source>
</evidence>
<dbReference type="InterPro" id="IPR015500">
    <property type="entry name" value="Peptidase_S8_subtilisin-rel"/>
</dbReference>
<dbReference type="InterPro" id="IPR001254">
    <property type="entry name" value="Trypsin_dom"/>
</dbReference>
<dbReference type="EMBL" id="CAUYUJ010018033">
    <property type="protein sequence ID" value="CAK0880042.1"/>
    <property type="molecule type" value="Genomic_DNA"/>
</dbReference>
<feature type="chain" id="PRO_5046496539" description="subtilisin" evidence="10">
    <location>
        <begin position="28"/>
        <end position="1468"/>
    </location>
</feature>
<evidence type="ECO:0000256" key="2">
    <source>
        <dbReference type="ARBA" id="ARBA00022801"/>
    </source>
</evidence>
<dbReference type="EC" id="3.4.21.62" evidence="6"/>
<dbReference type="SUPFAM" id="SSF52743">
    <property type="entry name" value="Subtilisin-like"/>
    <property type="match status" value="1"/>
</dbReference>
<feature type="compositionally biased region" description="Pro residues" evidence="9">
    <location>
        <begin position="901"/>
        <end position="911"/>
    </location>
</feature>